<dbReference type="Proteomes" id="UP000789366">
    <property type="component" value="Unassembled WGS sequence"/>
</dbReference>
<feature type="non-terminal residue" evidence="1">
    <location>
        <position position="83"/>
    </location>
</feature>
<proteinExistence type="predicted"/>
<evidence type="ECO:0000313" key="1">
    <source>
        <dbReference type="EMBL" id="CAG8758065.1"/>
    </source>
</evidence>
<protein>
    <submittedName>
        <fullName evidence="1">14095_t:CDS:1</fullName>
    </submittedName>
</protein>
<sequence length="83" mass="9292">PNNNESNIERTQATVEEDFDSLSAKLWGSHLMPDLPTATEDELTRYLREQYLSVPATSVSSECLFSDADAHISARRTHLSPDL</sequence>
<evidence type="ECO:0000313" key="2">
    <source>
        <dbReference type="Proteomes" id="UP000789366"/>
    </source>
</evidence>
<reference evidence="1" key="1">
    <citation type="submission" date="2021-06" db="EMBL/GenBank/DDBJ databases">
        <authorList>
            <person name="Kallberg Y."/>
            <person name="Tangrot J."/>
            <person name="Rosling A."/>
        </authorList>
    </citation>
    <scope>NUCLEOTIDE SEQUENCE</scope>
    <source>
        <strain evidence="1">28 12/20/2015</strain>
    </source>
</reference>
<dbReference type="EMBL" id="CAJVPW010046706">
    <property type="protein sequence ID" value="CAG8758065.1"/>
    <property type="molecule type" value="Genomic_DNA"/>
</dbReference>
<name>A0ACA9QQJ9_9GLOM</name>
<feature type="non-terminal residue" evidence="1">
    <location>
        <position position="1"/>
    </location>
</feature>
<organism evidence="1 2">
    <name type="scientific">Cetraspora pellucida</name>
    <dbReference type="NCBI Taxonomy" id="1433469"/>
    <lineage>
        <taxon>Eukaryota</taxon>
        <taxon>Fungi</taxon>
        <taxon>Fungi incertae sedis</taxon>
        <taxon>Mucoromycota</taxon>
        <taxon>Glomeromycotina</taxon>
        <taxon>Glomeromycetes</taxon>
        <taxon>Diversisporales</taxon>
        <taxon>Gigasporaceae</taxon>
        <taxon>Cetraspora</taxon>
    </lineage>
</organism>
<gene>
    <name evidence="1" type="ORF">SPELUC_LOCUS14944</name>
</gene>
<comment type="caution">
    <text evidence="1">The sequence shown here is derived from an EMBL/GenBank/DDBJ whole genome shotgun (WGS) entry which is preliminary data.</text>
</comment>
<keyword evidence="2" id="KW-1185">Reference proteome</keyword>
<accession>A0ACA9QQJ9</accession>